<feature type="signal peptide" evidence="9">
    <location>
        <begin position="1"/>
        <end position="31"/>
    </location>
</feature>
<keyword evidence="12" id="KW-1185">Reference proteome</keyword>
<dbReference type="EMBL" id="MYFO01000039">
    <property type="protein sequence ID" value="TFE84074.1"/>
    <property type="molecule type" value="Genomic_DNA"/>
</dbReference>
<evidence type="ECO:0000256" key="6">
    <source>
        <dbReference type="ARBA" id="ARBA00023295"/>
    </source>
</evidence>
<protein>
    <recommendedName>
        <fullName evidence="3">glucan endo-1,3-beta-D-glucosidase</fullName>
        <ecNumber evidence="3">3.2.1.39</ecNumber>
    </recommendedName>
</protein>
<name>A0A4Y8PTC0_9BACL</name>
<organism evidence="11 12">
    <name type="scientific">Paenibacillus athensensis</name>
    <dbReference type="NCBI Taxonomy" id="1967502"/>
    <lineage>
        <taxon>Bacteria</taxon>
        <taxon>Bacillati</taxon>
        <taxon>Bacillota</taxon>
        <taxon>Bacilli</taxon>
        <taxon>Bacillales</taxon>
        <taxon>Paenibacillaceae</taxon>
        <taxon>Paenibacillus</taxon>
    </lineage>
</organism>
<dbReference type="InterPro" id="IPR014756">
    <property type="entry name" value="Ig_E-set"/>
</dbReference>
<dbReference type="Gene3D" id="2.60.40.10">
    <property type="entry name" value="Immunoglobulins"/>
    <property type="match status" value="2"/>
</dbReference>
<evidence type="ECO:0000256" key="2">
    <source>
        <dbReference type="ARBA" id="ARBA00010730"/>
    </source>
</evidence>
<evidence type="ECO:0000256" key="9">
    <source>
        <dbReference type="SAM" id="SignalP"/>
    </source>
</evidence>
<evidence type="ECO:0000313" key="12">
    <source>
        <dbReference type="Proteomes" id="UP000298246"/>
    </source>
</evidence>
<dbReference type="PROSITE" id="PS52008">
    <property type="entry name" value="GH81"/>
    <property type="match status" value="1"/>
</dbReference>
<dbReference type="PROSITE" id="PS52005">
    <property type="entry name" value="CBM56"/>
    <property type="match status" value="1"/>
</dbReference>
<keyword evidence="5" id="KW-0119">Carbohydrate metabolism</keyword>
<dbReference type="InterPro" id="IPR040720">
    <property type="entry name" value="GH81_C"/>
</dbReference>
<comment type="similarity">
    <text evidence="2">Belongs to the glycosyl hydrolase 81 family.</text>
</comment>
<dbReference type="AlphaFoldDB" id="A0A4Y8PTC0"/>
<dbReference type="Proteomes" id="UP000298246">
    <property type="component" value="Unassembled WGS sequence"/>
</dbReference>
<evidence type="ECO:0000313" key="11">
    <source>
        <dbReference type="EMBL" id="TFE84074.1"/>
    </source>
</evidence>
<dbReference type="InterPro" id="IPR002909">
    <property type="entry name" value="IPT_dom"/>
</dbReference>
<keyword evidence="4" id="KW-0378">Hydrolase</keyword>
<feature type="domain" description="CBM56" evidence="10">
    <location>
        <begin position="922"/>
        <end position="1018"/>
    </location>
</feature>
<keyword evidence="8" id="KW-0624">Polysaccharide degradation</keyword>
<dbReference type="Pfam" id="PF22184">
    <property type="entry name" value="CBM_56"/>
    <property type="match status" value="1"/>
</dbReference>
<dbReference type="PANTHER" id="PTHR31983">
    <property type="entry name" value="ENDO-1,3(4)-BETA-GLUCANASE 1"/>
    <property type="match status" value="1"/>
</dbReference>
<keyword evidence="9" id="KW-0732">Signal</keyword>
<dbReference type="InterPro" id="IPR013783">
    <property type="entry name" value="Ig-like_fold"/>
</dbReference>
<dbReference type="SMART" id="SM00429">
    <property type="entry name" value="IPT"/>
    <property type="match status" value="2"/>
</dbReference>
<evidence type="ECO:0000259" key="10">
    <source>
        <dbReference type="PROSITE" id="PS52005"/>
    </source>
</evidence>
<accession>A0A4Y8PTC0</accession>
<dbReference type="GO" id="GO:0042973">
    <property type="term" value="F:glucan endo-1,3-beta-D-glucosidase activity"/>
    <property type="evidence" value="ECO:0007669"/>
    <property type="project" value="UniProtKB-EC"/>
</dbReference>
<comment type="catalytic activity">
    <reaction evidence="1">
        <text>Hydrolysis of (1-&gt;3)-beta-D-glucosidic linkages in (1-&gt;3)-beta-D-glucans.</text>
        <dbReference type="EC" id="3.2.1.39"/>
    </reaction>
</comment>
<dbReference type="Gene3D" id="2.70.98.30">
    <property type="entry name" value="Golgi alpha-mannosidase II, domain 4"/>
    <property type="match status" value="1"/>
</dbReference>
<proteinExistence type="inferred from homology"/>
<dbReference type="RefSeq" id="WP_134756579.1">
    <property type="nucleotide sequence ID" value="NZ_MYFO02000015.1"/>
</dbReference>
<sequence>MASWKNKMLSLGLSAAMTVSMLASIAGVASAATVTVGAGSYTNTLPAGATGPQSTIYKTSSVTGAVPTNDWWSSLAWKQYSDVMFPHPFGIQAKADGLGVSYPVQSASADAMFGAYSLDFTLGSSASSSFPDTRLDGYSDWTVSMLWNNGGGGTMRVTSGHGVPYLYATYAGGNPKLTFSSTPTVWSGSASSNVLGVTVNGHHYALFGATGTTWSGIGSATLTNNLGGKTYFSVAVLPDNTTATLNAFKTYAYSFITDTQTSYSYNASTSKVTTTYNVTTSAKEGTQTGTIFALYPHQWKNSSNSLLSYTYNSVRGTMKTLSGSSFSTTMTYQGILPYLPAVGSYNASTLNSQIEAVRTEANHTVGATDTYWLGKYLGRIANLLPIAQQAGNSAAVSNFESYLENTLSSNFNASGKSNNLFYYDGNWGTLIGYPASYGSDGELNDHHFHYGYWVRAAAEVARNNPTWASQSNWGGMVNLLIKDFANWDRTDTRFPYLRNFDPYAGHSWASGDSPFADGNNQESSSEAINAWEAMILWGQATGNTTIRDLGISLYTTEVNAINEYWFNTSGTNFKSGYNHNYSSMIWGGKSVYATWFSADPQAIRGINILPVTGASMYLGYNPTYSQSFINQLQTERGNNNWNMWPDIFWEYQALYDATGAIALYNANTGYTPEDGETKAHTYSFLYNMQALGQVDTSVTANVPTYGVFKKGSTRNYVAYNAGTSAITVTFSDGKTLSVPAGQIATSIGSTGSTAPAITSLSPTSGPVGTSVTISGSNFGSTQGSSTVKFGSTTATITSWSASSIVANVPTGLSAGSTNVTVTTSAGTSNTSAFTVTAASSPAISSLSPTSGPVGTSVTISGSNFGSTQGSSTVKFGSTTAAVTSWSASSIVATVPSGLAAGSANVTVTTSAGTSGAAAFTVTAVSGDFSVSITKSGSNAIFTFTPTASGVATTAPIIHFQSTALYGGAQQNVYMNAGSGGTWTYTVTGLSTGNVVKYSFTYNKNGIQQPESAQQTFTF</sequence>
<feature type="chain" id="PRO_5021343847" description="glucan endo-1,3-beta-D-glucosidase" evidence="9">
    <location>
        <begin position="32"/>
        <end position="1018"/>
    </location>
</feature>
<dbReference type="PANTHER" id="PTHR31983:SF0">
    <property type="entry name" value="GLUCAN ENDO-1,3-BETA-D-GLUCOSIDASE 2"/>
    <property type="match status" value="1"/>
</dbReference>
<dbReference type="OrthoDB" id="5480482at2"/>
<evidence type="ECO:0000256" key="5">
    <source>
        <dbReference type="ARBA" id="ARBA00023277"/>
    </source>
</evidence>
<evidence type="ECO:0000256" key="1">
    <source>
        <dbReference type="ARBA" id="ARBA00000382"/>
    </source>
</evidence>
<dbReference type="GO" id="GO:0000272">
    <property type="term" value="P:polysaccharide catabolic process"/>
    <property type="evidence" value="ECO:0007669"/>
    <property type="project" value="UniProtKB-KW"/>
</dbReference>
<dbReference type="InterPro" id="IPR047569">
    <property type="entry name" value="CBM56"/>
</dbReference>
<evidence type="ECO:0000256" key="3">
    <source>
        <dbReference type="ARBA" id="ARBA00012780"/>
    </source>
</evidence>
<dbReference type="GO" id="GO:0030246">
    <property type="term" value="F:carbohydrate binding"/>
    <property type="evidence" value="ECO:0007669"/>
    <property type="project" value="UniProtKB-UniRule"/>
</dbReference>
<keyword evidence="7" id="KW-0961">Cell wall biogenesis/degradation</keyword>
<dbReference type="GO" id="GO:0071555">
    <property type="term" value="P:cell wall organization"/>
    <property type="evidence" value="ECO:0007669"/>
    <property type="project" value="UniProtKB-KW"/>
</dbReference>
<evidence type="ECO:0000256" key="7">
    <source>
        <dbReference type="ARBA" id="ARBA00023316"/>
    </source>
</evidence>
<keyword evidence="6" id="KW-0326">Glycosidase</keyword>
<dbReference type="Pfam" id="PF01833">
    <property type="entry name" value="TIG"/>
    <property type="match status" value="2"/>
</dbReference>
<gene>
    <name evidence="11" type="ORF">B5M42_21415</name>
</gene>
<dbReference type="EC" id="3.2.1.39" evidence="3"/>
<dbReference type="Pfam" id="PF17652">
    <property type="entry name" value="Glyco_hydro81C"/>
    <property type="match status" value="1"/>
</dbReference>
<dbReference type="InterPro" id="IPR005200">
    <property type="entry name" value="Endo-beta-glucanase"/>
</dbReference>
<reference evidence="11 12" key="1">
    <citation type="submission" date="2017-03" db="EMBL/GenBank/DDBJ databases">
        <title>Isolation of Levoglucosan Utilizing Bacteria.</title>
        <authorList>
            <person name="Arya A.S."/>
        </authorList>
    </citation>
    <scope>NUCLEOTIDE SEQUENCE [LARGE SCALE GENOMIC DNA]</scope>
    <source>
        <strain evidence="11 12">MEC069</strain>
    </source>
</reference>
<dbReference type="GO" id="GO:0052861">
    <property type="term" value="F:endo-1,3(4)-beta-glucanase activity"/>
    <property type="evidence" value="ECO:0007669"/>
    <property type="project" value="InterPro"/>
</dbReference>
<comment type="caution">
    <text evidence="11">The sequence shown here is derived from an EMBL/GenBank/DDBJ whole genome shotgun (WGS) entry which is preliminary data.</text>
</comment>
<dbReference type="SUPFAM" id="SSF81296">
    <property type="entry name" value="E set domains"/>
    <property type="match status" value="2"/>
</dbReference>
<evidence type="ECO:0000256" key="8">
    <source>
        <dbReference type="ARBA" id="ARBA00023326"/>
    </source>
</evidence>
<evidence type="ECO:0000256" key="4">
    <source>
        <dbReference type="ARBA" id="ARBA00022801"/>
    </source>
</evidence>